<dbReference type="EMBL" id="VWAW01000024">
    <property type="protein sequence ID" value="KAA5168540.1"/>
    <property type="molecule type" value="Genomic_DNA"/>
</dbReference>
<dbReference type="AlphaFoldDB" id="A0A5C6JI96"/>
<organism evidence="3 5">
    <name type="scientific">Bacteroides fragilis</name>
    <dbReference type="NCBI Taxonomy" id="817"/>
    <lineage>
        <taxon>Bacteria</taxon>
        <taxon>Pseudomonadati</taxon>
        <taxon>Bacteroidota</taxon>
        <taxon>Bacteroidia</taxon>
        <taxon>Bacteroidales</taxon>
        <taxon>Bacteroidaceae</taxon>
        <taxon>Bacteroides</taxon>
    </lineage>
</organism>
<protein>
    <submittedName>
        <fullName evidence="3">Uncharacterized protein</fullName>
    </submittedName>
</protein>
<dbReference type="Proteomes" id="UP000319026">
    <property type="component" value="Unassembled WGS sequence"/>
</dbReference>
<evidence type="ECO:0000313" key="6">
    <source>
        <dbReference type="Proteomes" id="UP000319026"/>
    </source>
</evidence>
<dbReference type="Proteomes" id="UP000315444">
    <property type="component" value="Unassembled WGS sequence"/>
</dbReference>
<evidence type="ECO:0000313" key="2">
    <source>
        <dbReference type="EMBL" id="KAA5168540.1"/>
    </source>
</evidence>
<name>A0A5C6JI96_BACFG</name>
<accession>A0A5C6JI96</accession>
<dbReference type="Proteomes" id="UP000436803">
    <property type="component" value="Unassembled WGS sequence"/>
</dbReference>
<proteinExistence type="predicted"/>
<reference evidence="2 7" key="1">
    <citation type="journal article" date="2019" name="Nat. Med.">
        <title>A library of human gut bacterial isolates paired with longitudinal multiomics data enables mechanistic microbiome research.</title>
        <authorList>
            <person name="Poyet M."/>
            <person name="Groussin M."/>
            <person name="Gibbons S.M."/>
            <person name="Avila-Pacheco J."/>
            <person name="Jiang X."/>
            <person name="Kearney S.M."/>
            <person name="Perrotta A.R."/>
            <person name="Berdy B."/>
            <person name="Zhao S."/>
            <person name="Lieberman T.D."/>
            <person name="Swanson P.K."/>
            <person name="Smith M."/>
            <person name="Roesemann S."/>
            <person name="Alexander J.E."/>
            <person name="Rich S.A."/>
            <person name="Livny J."/>
            <person name="Vlamakis H."/>
            <person name="Clish C."/>
            <person name="Bullock K."/>
            <person name="Deik A."/>
            <person name="Scott J."/>
            <person name="Pierce K.A."/>
            <person name="Xavier R.J."/>
            <person name="Alm E.J."/>
        </authorList>
    </citation>
    <scope>NUCLEOTIDE SEQUENCE [LARGE SCALE GENOMIC DNA]</scope>
    <source>
        <strain evidence="2 7">BIOML-A7</strain>
    </source>
</reference>
<evidence type="ECO:0000313" key="7">
    <source>
        <dbReference type="Proteomes" id="UP000436803"/>
    </source>
</evidence>
<feature type="transmembrane region" description="Helical" evidence="1">
    <location>
        <begin position="62"/>
        <end position="80"/>
    </location>
</feature>
<dbReference type="EMBL" id="VOHV01000005">
    <property type="protein sequence ID" value="TWV40918.1"/>
    <property type="molecule type" value="Genomic_DNA"/>
</dbReference>
<dbReference type="EMBL" id="VOHT01000005">
    <property type="protein sequence ID" value="TWV48469.1"/>
    <property type="molecule type" value="Genomic_DNA"/>
</dbReference>
<keyword evidence="1" id="KW-1133">Transmembrane helix</keyword>
<evidence type="ECO:0000256" key="1">
    <source>
        <dbReference type="SAM" id="Phobius"/>
    </source>
</evidence>
<evidence type="ECO:0000313" key="3">
    <source>
        <dbReference type="EMBL" id="TWV40918.1"/>
    </source>
</evidence>
<evidence type="ECO:0000313" key="4">
    <source>
        <dbReference type="EMBL" id="TWV48469.1"/>
    </source>
</evidence>
<sequence>MLYKKEHQRPVTAKYTGLHYIKSKQPTIYKDELCKSVQSIVKKSFETLSFILCEICSDKHEIILNHLYALYILSLPIVIFM</sequence>
<keyword evidence="1" id="KW-0472">Membrane</keyword>
<reference evidence="4 6" key="3">
    <citation type="submission" date="2019-07" db="EMBL/GenBank/DDBJ databases">
        <title>Genome Sequencing of Bacteroides fragilis.</title>
        <authorList>
            <person name="Pinto K.M."/>
            <person name="Ruoff K.L."/>
            <person name="Price C.E."/>
            <person name="Valls R.A."/>
            <person name="O'Toole G.A."/>
        </authorList>
    </citation>
    <scope>NUCLEOTIDE SEQUENCE [LARGE SCALE GENOMIC DNA]</scope>
    <source>
        <strain evidence="4 6">AD135F_3B</strain>
    </source>
</reference>
<keyword evidence="1" id="KW-0812">Transmembrane</keyword>
<evidence type="ECO:0000313" key="5">
    <source>
        <dbReference type="Proteomes" id="UP000315444"/>
    </source>
</evidence>
<comment type="caution">
    <text evidence="3">The sequence shown here is derived from an EMBL/GenBank/DDBJ whole genome shotgun (WGS) entry which is preliminary data.</text>
</comment>
<reference evidence="3 5" key="2">
    <citation type="submission" date="2019-07" db="EMBL/GenBank/DDBJ databases">
        <title>Genome sequencing of Bacteroides fragilis.</title>
        <authorList>
            <person name="Galasyn E.V."/>
            <person name="Ruoff K.L."/>
            <person name="Price C.E."/>
            <person name="Valls R.A."/>
            <person name="O'Toole G.A."/>
        </authorList>
    </citation>
    <scope>NUCLEOTIDE SEQUENCE [LARGE SCALE GENOMIC DNA]</scope>
    <source>
        <strain evidence="3 5">AD135F_1B</strain>
    </source>
</reference>
<gene>
    <name evidence="2" type="ORF">F2Z29_21235</name>
    <name evidence="4" type="ORF">FSA03_13860</name>
    <name evidence="3" type="ORF">FSA06_12165</name>
</gene>